<dbReference type="Gene3D" id="3.40.50.1820">
    <property type="entry name" value="alpha/beta hydrolase"/>
    <property type="match status" value="1"/>
</dbReference>
<dbReference type="OrthoDB" id="408631at2759"/>
<keyword evidence="4" id="KW-1185">Reference proteome</keyword>
<evidence type="ECO:0000259" key="2">
    <source>
        <dbReference type="Pfam" id="PF00135"/>
    </source>
</evidence>
<dbReference type="AlphaFoldDB" id="A0A0G2HXU2"/>
<sequence length="276" mass="29655">MQRVADNIAAFGGDPDKITLTYKGKPLFRGAIMNPGSAVPTDPVDSIKAQAIYDAVVQGVGCAGKADTLQCLRKAEYQKLLTSMNSVPAILSFNALALSYLPRPDGKFLVSSPEDFAASGQLTQIPFIIGDQKDEGTLFGLFTSNISTSDDFKDYLKTLYFTNTNPQIVDQFVGDAVFAMSRRAVLNITAGLQPGVKHWSYLSQYDRGTPVLGTFHGSDLIQAFYGIKDNFAASAIVNYFLNFAYNLDPTDASGGTRATEGEKSSSTGPTGRPASR</sequence>
<evidence type="ECO:0000313" key="3">
    <source>
        <dbReference type="EMBL" id="KKY39518.1"/>
    </source>
</evidence>
<reference evidence="3 4" key="1">
    <citation type="submission" date="2015-05" db="EMBL/GenBank/DDBJ databases">
        <title>Distinctive expansion of gene families associated with plant cell wall degradation and secondary metabolism in the genomes of grapevine trunk pathogens.</title>
        <authorList>
            <person name="Lawrence D.P."/>
            <person name="Travadon R."/>
            <person name="Rolshausen P.E."/>
            <person name="Baumgartner K."/>
        </authorList>
    </citation>
    <scope>NUCLEOTIDE SEQUENCE [LARGE SCALE GENOMIC DNA]</scope>
    <source>
        <strain evidence="3">DA912</strain>
    </source>
</reference>
<dbReference type="InterPro" id="IPR002018">
    <property type="entry name" value="CarbesteraseB"/>
</dbReference>
<dbReference type="SUPFAM" id="SSF53474">
    <property type="entry name" value="alpha/beta-Hydrolases"/>
    <property type="match status" value="1"/>
</dbReference>
<protein>
    <submittedName>
        <fullName evidence="3">Putative sterol esterase</fullName>
    </submittedName>
</protein>
<dbReference type="Pfam" id="PF00135">
    <property type="entry name" value="COesterase"/>
    <property type="match status" value="1"/>
</dbReference>
<dbReference type="STRING" id="1214573.A0A0G2HXU2"/>
<feature type="domain" description="Carboxylesterase type B" evidence="2">
    <location>
        <begin position="4"/>
        <end position="163"/>
    </location>
</feature>
<evidence type="ECO:0000256" key="1">
    <source>
        <dbReference type="SAM" id="MobiDB-lite"/>
    </source>
</evidence>
<reference evidence="3 4" key="2">
    <citation type="submission" date="2015-05" db="EMBL/GenBank/DDBJ databases">
        <authorList>
            <person name="Morales-Cruz A."/>
            <person name="Amrine K.C."/>
            <person name="Cantu D."/>
        </authorList>
    </citation>
    <scope>NUCLEOTIDE SEQUENCE [LARGE SCALE GENOMIC DNA]</scope>
    <source>
        <strain evidence="3">DA912</strain>
    </source>
</reference>
<dbReference type="InterPro" id="IPR050309">
    <property type="entry name" value="Type-B_Carboxylest/Lipase"/>
</dbReference>
<dbReference type="EMBL" id="LCUC01000016">
    <property type="protein sequence ID" value="KKY39518.1"/>
    <property type="molecule type" value="Genomic_DNA"/>
</dbReference>
<comment type="caution">
    <text evidence="3">The sequence shown here is derived from an EMBL/GenBank/DDBJ whole genome shotgun (WGS) entry which is preliminary data.</text>
</comment>
<organism evidence="3 4">
    <name type="scientific">Diaporthe ampelina</name>
    <dbReference type="NCBI Taxonomy" id="1214573"/>
    <lineage>
        <taxon>Eukaryota</taxon>
        <taxon>Fungi</taxon>
        <taxon>Dikarya</taxon>
        <taxon>Ascomycota</taxon>
        <taxon>Pezizomycotina</taxon>
        <taxon>Sordariomycetes</taxon>
        <taxon>Sordariomycetidae</taxon>
        <taxon>Diaporthales</taxon>
        <taxon>Diaporthaceae</taxon>
        <taxon>Diaporthe</taxon>
    </lineage>
</organism>
<dbReference type="PANTHER" id="PTHR11559">
    <property type="entry name" value="CARBOXYLESTERASE"/>
    <property type="match status" value="1"/>
</dbReference>
<dbReference type="Proteomes" id="UP000034680">
    <property type="component" value="Unassembled WGS sequence"/>
</dbReference>
<evidence type="ECO:0000313" key="4">
    <source>
        <dbReference type="Proteomes" id="UP000034680"/>
    </source>
</evidence>
<name>A0A0G2HXU2_9PEZI</name>
<accession>A0A0G2HXU2</accession>
<proteinExistence type="predicted"/>
<gene>
    <name evidence="3" type="ORF">UCDDA912_g00407</name>
</gene>
<dbReference type="InterPro" id="IPR029058">
    <property type="entry name" value="AB_hydrolase_fold"/>
</dbReference>
<feature type="region of interest" description="Disordered" evidence="1">
    <location>
        <begin position="253"/>
        <end position="276"/>
    </location>
</feature>